<reference evidence="1 2" key="1">
    <citation type="submission" date="2014-04" db="EMBL/GenBank/DDBJ databases">
        <authorList>
            <consortium name="DOE Joint Genome Institute"/>
            <person name="Kuo A."/>
            <person name="Kohler A."/>
            <person name="Jargeat P."/>
            <person name="Nagy L.G."/>
            <person name="Floudas D."/>
            <person name="Copeland A."/>
            <person name="Barry K.W."/>
            <person name="Cichocki N."/>
            <person name="Veneault-Fourrey C."/>
            <person name="LaButti K."/>
            <person name="Lindquist E.A."/>
            <person name="Lipzen A."/>
            <person name="Lundell T."/>
            <person name="Morin E."/>
            <person name="Murat C."/>
            <person name="Sun H."/>
            <person name="Tunlid A."/>
            <person name="Henrissat B."/>
            <person name="Grigoriev I.V."/>
            <person name="Hibbett D.S."/>
            <person name="Martin F."/>
            <person name="Nordberg H.P."/>
            <person name="Cantor M.N."/>
            <person name="Hua S.X."/>
        </authorList>
    </citation>
    <scope>NUCLEOTIDE SEQUENCE [LARGE SCALE GENOMIC DNA]</scope>
    <source>
        <strain evidence="1 2">Ve08.2h10</strain>
    </source>
</reference>
<dbReference type="OrthoDB" id="2654860at2759"/>
<dbReference type="EMBL" id="KN826821">
    <property type="protein sequence ID" value="KIK77821.1"/>
    <property type="molecule type" value="Genomic_DNA"/>
</dbReference>
<evidence type="ECO:0000313" key="2">
    <source>
        <dbReference type="Proteomes" id="UP000054538"/>
    </source>
</evidence>
<dbReference type="HOGENOM" id="CLU_135156_0_0_1"/>
<name>A0A0D0D2R3_9AGAM</name>
<sequence length="127" mass="13242">MANNFRIATSDGRFLTLLTVGGPVTAQVDNPAALNQIWNIPNYDGHNSTIQNLGFQVPMPFAVADGPAIIGNQAPIAWNFVDAGGNNYLQQVGTGLTWRAAPGAGGIVTLAPVNFADPTQQLAITPA</sequence>
<gene>
    <name evidence="1" type="ORF">PAXRUDRAFT_834856</name>
</gene>
<dbReference type="AlphaFoldDB" id="A0A0D0D2R3"/>
<keyword evidence="2" id="KW-1185">Reference proteome</keyword>
<dbReference type="InParanoid" id="A0A0D0D2R3"/>
<proteinExistence type="predicted"/>
<reference evidence="2" key="2">
    <citation type="submission" date="2015-01" db="EMBL/GenBank/DDBJ databases">
        <title>Evolutionary Origins and Diversification of the Mycorrhizal Mutualists.</title>
        <authorList>
            <consortium name="DOE Joint Genome Institute"/>
            <consortium name="Mycorrhizal Genomics Consortium"/>
            <person name="Kohler A."/>
            <person name="Kuo A."/>
            <person name="Nagy L.G."/>
            <person name="Floudas D."/>
            <person name="Copeland A."/>
            <person name="Barry K.W."/>
            <person name="Cichocki N."/>
            <person name="Veneault-Fourrey C."/>
            <person name="LaButti K."/>
            <person name="Lindquist E.A."/>
            <person name="Lipzen A."/>
            <person name="Lundell T."/>
            <person name="Morin E."/>
            <person name="Murat C."/>
            <person name="Riley R."/>
            <person name="Ohm R."/>
            <person name="Sun H."/>
            <person name="Tunlid A."/>
            <person name="Henrissat B."/>
            <person name="Grigoriev I.V."/>
            <person name="Hibbett D.S."/>
            <person name="Martin F."/>
        </authorList>
    </citation>
    <scope>NUCLEOTIDE SEQUENCE [LARGE SCALE GENOMIC DNA]</scope>
    <source>
        <strain evidence="2">Ve08.2h10</strain>
    </source>
</reference>
<protein>
    <recommendedName>
        <fullName evidence="3">Ricin B lectin domain-containing protein</fullName>
    </recommendedName>
</protein>
<dbReference type="Proteomes" id="UP000054538">
    <property type="component" value="Unassembled WGS sequence"/>
</dbReference>
<evidence type="ECO:0000313" key="1">
    <source>
        <dbReference type="EMBL" id="KIK77821.1"/>
    </source>
</evidence>
<evidence type="ECO:0008006" key="3">
    <source>
        <dbReference type="Google" id="ProtNLM"/>
    </source>
</evidence>
<organism evidence="1 2">
    <name type="scientific">Paxillus rubicundulus Ve08.2h10</name>
    <dbReference type="NCBI Taxonomy" id="930991"/>
    <lineage>
        <taxon>Eukaryota</taxon>
        <taxon>Fungi</taxon>
        <taxon>Dikarya</taxon>
        <taxon>Basidiomycota</taxon>
        <taxon>Agaricomycotina</taxon>
        <taxon>Agaricomycetes</taxon>
        <taxon>Agaricomycetidae</taxon>
        <taxon>Boletales</taxon>
        <taxon>Paxilineae</taxon>
        <taxon>Paxillaceae</taxon>
        <taxon>Paxillus</taxon>
    </lineage>
</organism>
<accession>A0A0D0D2R3</accession>